<feature type="domain" description="RNase H type-1" evidence="2">
    <location>
        <begin position="234"/>
        <end position="365"/>
    </location>
</feature>
<name>A0ABM2ZPN6_GOSHI</name>
<dbReference type="Gene3D" id="3.30.420.10">
    <property type="entry name" value="Ribonuclease H-like superfamily/Ribonuclease H"/>
    <property type="match status" value="1"/>
</dbReference>
<dbReference type="Pfam" id="PF04134">
    <property type="entry name" value="DCC1-like"/>
    <property type="match status" value="1"/>
</dbReference>
<reference evidence="4" key="2">
    <citation type="submission" date="2025-08" db="UniProtKB">
        <authorList>
            <consortium name="RefSeq"/>
        </authorList>
    </citation>
    <scope>IDENTIFICATION</scope>
</reference>
<dbReference type="InterPro" id="IPR007263">
    <property type="entry name" value="DCC1-like"/>
</dbReference>
<dbReference type="PANTHER" id="PTHR33639">
    <property type="entry name" value="THIOL-DISULFIDE OXIDOREDUCTASE DCC"/>
    <property type="match status" value="1"/>
</dbReference>
<reference evidence="3" key="1">
    <citation type="journal article" date="2020" name="Nat. Genet.">
        <title>Genomic diversifications of five Gossypium allopolyploid species and their impact on cotton improvement.</title>
        <authorList>
            <person name="Chen Z.J."/>
            <person name="Sreedasyam A."/>
            <person name="Ando A."/>
            <person name="Song Q."/>
            <person name="De Santiago L.M."/>
            <person name="Hulse-Kemp A.M."/>
            <person name="Ding M."/>
            <person name="Ye W."/>
            <person name="Kirkbride R.C."/>
            <person name="Jenkins J."/>
            <person name="Plott C."/>
            <person name="Lovell J."/>
            <person name="Lin Y.M."/>
            <person name="Vaughn R."/>
            <person name="Liu B."/>
            <person name="Simpson S."/>
            <person name="Scheffler B.E."/>
            <person name="Wen L."/>
            <person name="Saski C.A."/>
            <person name="Grover C.E."/>
            <person name="Hu G."/>
            <person name="Conover J.L."/>
            <person name="Carlson J.W."/>
            <person name="Shu S."/>
            <person name="Boston L.B."/>
            <person name="Williams M."/>
            <person name="Peterson D.G."/>
            <person name="McGee K."/>
            <person name="Jones D.C."/>
            <person name="Wendel J.F."/>
            <person name="Stelly D.M."/>
            <person name="Grimwood J."/>
            <person name="Schmutz J."/>
        </authorList>
    </citation>
    <scope>NUCLEOTIDE SEQUENCE [LARGE SCALE GENOMIC DNA]</scope>
    <source>
        <strain evidence="3">cv. TM-1</strain>
    </source>
</reference>
<evidence type="ECO:0000256" key="1">
    <source>
        <dbReference type="SAM" id="MobiDB-lite"/>
    </source>
</evidence>
<feature type="region of interest" description="Disordered" evidence="1">
    <location>
        <begin position="64"/>
        <end position="86"/>
    </location>
</feature>
<dbReference type="GeneID" id="107909624"/>
<keyword evidence="3" id="KW-1185">Reference proteome</keyword>
<dbReference type="InterPro" id="IPR037056">
    <property type="entry name" value="RNase_H1_N_sf"/>
</dbReference>
<dbReference type="RefSeq" id="XP_040944286.1">
    <property type="nucleotide sequence ID" value="XM_041088352.1"/>
</dbReference>
<dbReference type="Gene3D" id="3.40.970.10">
    <property type="entry name" value="Ribonuclease H1, N-terminal domain"/>
    <property type="match status" value="1"/>
</dbReference>
<dbReference type="Pfam" id="PF01693">
    <property type="entry name" value="Cauli_VI"/>
    <property type="match status" value="1"/>
</dbReference>
<dbReference type="Pfam" id="PF13456">
    <property type="entry name" value="RVT_3"/>
    <property type="match status" value="1"/>
</dbReference>
<accession>A0ABM2ZPN6</accession>
<dbReference type="InterPro" id="IPR036397">
    <property type="entry name" value="RNaseH_sf"/>
</dbReference>
<dbReference type="CDD" id="cd09279">
    <property type="entry name" value="RNase_HI_like"/>
    <property type="match status" value="1"/>
</dbReference>
<sequence>MNCLPHVRAYGSALFRKAGNFIATTSLNQCHVPLWRRNLEHAGVKTVDLEFLLTRFRTQCYSSRKSKSSSSTKKASRTKKVHPEQPPVMENEKDAFFVVRKGDTVGVFKSFADCQAQVGSSICDPPVSVYKGYSLTKETEIYLSSCGLKNALYTIRAADVKEDLFGALIPCPFQEPASSKGETSHNDATKKRPQDMLQSEYGGLGSLGSIAVADPVRKHFKLDPHAEAQITSSGHQSCILEFDGASKGNPGPAGAAAVLKTDSGNVICKLREGLGIATNNAAEYRAIILGLKHALRKGYTNIRVRGDSKLVCMQLQGLWKVKHEHMSELYEQAMKLKDKFLSFQINHVLRELNGEADAEANLAVKLAEGQIQEECKILHLNPKRSCYCWPSSSALQRNFSFVCGRGMLMGNEIRSILIFGWAGANDAQPTFSWFPLYPTANTSLLSHADLEAKKATMYPAQLKYEPFSITEIMAMLMKRIANLTKTTAKPSPPFSLKYLLLFSLPSLSSASEKLLAGTATDVADISGESDLVYSDPPVSATIKPLLPDLLQPRVVIYDGVCHLCHRGVKSVIKADKHRKIKFCCVQSKAAEPYLRVCGVDREDVLRRFVFIEGLGLYHQGSTAALRVLSYLPLPYSALSAFLIIPTPLRDAVYDFIAKRRYDWFGKSEDCLVLQESELLERFIDREEMMDRNRSNL</sequence>
<dbReference type="InterPro" id="IPR011320">
    <property type="entry name" value="RNase_H1_N"/>
</dbReference>
<protein>
    <recommendedName>
        <fullName evidence="2">RNase H type-1 domain-containing protein</fullName>
    </recommendedName>
</protein>
<gene>
    <name evidence="4" type="primary">LOC107909624</name>
</gene>
<proteinExistence type="predicted"/>
<dbReference type="Proteomes" id="UP000818029">
    <property type="component" value="Chromosome D02"/>
</dbReference>
<organism evidence="3 4">
    <name type="scientific">Gossypium hirsutum</name>
    <name type="common">Upland cotton</name>
    <name type="synonym">Gossypium mexicanum</name>
    <dbReference type="NCBI Taxonomy" id="3635"/>
    <lineage>
        <taxon>Eukaryota</taxon>
        <taxon>Viridiplantae</taxon>
        <taxon>Streptophyta</taxon>
        <taxon>Embryophyta</taxon>
        <taxon>Tracheophyta</taxon>
        <taxon>Spermatophyta</taxon>
        <taxon>Magnoliopsida</taxon>
        <taxon>eudicotyledons</taxon>
        <taxon>Gunneridae</taxon>
        <taxon>Pentapetalae</taxon>
        <taxon>rosids</taxon>
        <taxon>malvids</taxon>
        <taxon>Malvales</taxon>
        <taxon>Malvaceae</taxon>
        <taxon>Malvoideae</taxon>
        <taxon>Gossypium</taxon>
    </lineage>
</organism>
<dbReference type="InterPro" id="IPR052927">
    <property type="entry name" value="DCC_oxidoreductase"/>
</dbReference>
<dbReference type="PROSITE" id="PS50879">
    <property type="entry name" value="RNASE_H_1"/>
    <property type="match status" value="1"/>
</dbReference>
<dbReference type="PANTHER" id="PTHR33639:SF1">
    <property type="entry name" value="T23E23.25"/>
    <property type="match status" value="1"/>
</dbReference>
<dbReference type="InterPro" id="IPR002156">
    <property type="entry name" value="RNaseH_domain"/>
</dbReference>
<evidence type="ECO:0000259" key="2">
    <source>
        <dbReference type="PROSITE" id="PS50879"/>
    </source>
</evidence>
<dbReference type="InterPro" id="IPR012337">
    <property type="entry name" value="RNaseH-like_sf"/>
</dbReference>
<dbReference type="SUPFAM" id="SSF53098">
    <property type="entry name" value="Ribonuclease H-like"/>
    <property type="match status" value="1"/>
</dbReference>
<evidence type="ECO:0000313" key="4">
    <source>
        <dbReference type="RefSeq" id="XP_040944286.1"/>
    </source>
</evidence>
<evidence type="ECO:0000313" key="3">
    <source>
        <dbReference type="Proteomes" id="UP000818029"/>
    </source>
</evidence>